<dbReference type="PIRSF" id="PIRSF006247">
    <property type="entry name" value="TrkH"/>
    <property type="match status" value="1"/>
</dbReference>
<keyword evidence="5" id="KW-0997">Cell inner membrane</keyword>
<proteinExistence type="inferred from homology"/>
<dbReference type="AlphaFoldDB" id="A0A7C4RST0"/>
<feature type="binding site" evidence="12">
    <location>
        <position position="220"/>
    </location>
    <ligand>
        <name>K(+)</name>
        <dbReference type="ChEBI" id="CHEBI:29103"/>
    </ligand>
</feature>
<feature type="transmembrane region" description="Helical" evidence="13">
    <location>
        <begin position="70"/>
        <end position="91"/>
    </location>
</feature>
<dbReference type="PANTHER" id="PTHR32024:SF2">
    <property type="entry name" value="TRK SYSTEM POTASSIUM UPTAKE PROTEIN TRKG-RELATED"/>
    <property type="match status" value="1"/>
</dbReference>
<keyword evidence="8 12" id="KW-0630">Potassium</keyword>
<feature type="transmembrane region" description="Helical" evidence="13">
    <location>
        <begin position="38"/>
        <end position="58"/>
    </location>
</feature>
<feature type="binding site" evidence="12">
    <location>
        <position position="316"/>
    </location>
    <ligand>
        <name>K(+)</name>
        <dbReference type="ChEBI" id="CHEBI:29103"/>
    </ligand>
</feature>
<dbReference type="InterPro" id="IPR004772">
    <property type="entry name" value="TrkH"/>
</dbReference>
<dbReference type="GO" id="GO:0005886">
    <property type="term" value="C:plasma membrane"/>
    <property type="evidence" value="ECO:0007669"/>
    <property type="project" value="UniProtKB-SubCell"/>
</dbReference>
<dbReference type="PANTHER" id="PTHR32024">
    <property type="entry name" value="TRK SYSTEM POTASSIUM UPTAKE PROTEIN TRKG-RELATED"/>
    <property type="match status" value="1"/>
</dbReference>
<comment type="subcellular location">
    <subcellularLocation>
        <location evidence="1">Cell inner membrane</location>
        <topology evidence="1">Multi-pass membrane protein</topology>
    </subcellularLocation>
</comment>
<feature type="transmembrane region" description="Helical" evidence="13">
    <location>
        <begin position="274"/>
        <end position="292"/>
    </location>
</feature>
<dbReference type="GO" id="GO:0015379">
    <property type="term" value="F:potassium:chloride symporter activity"/>
    <property type="evidence" value="ECO:0007669"/>
    <property type="project" value="InterPro"/>
</dbReference>
<keyword evidence="4" id="KW-1003">Cell membrane</keyword>
<keyword evidence="3" id="KW-0813">Transport</keyword>
<keyword evidence="9 13" id="KW-1133">Transmembrane helix</keyword>
<organism evidence="14">
    <name type="scientific">Desulfatirhabdium butyrativorans</name>
    <dbReference type="NCBI Taxonomy" id="340467"/>
    <lineage>
        <taxon>Bacteria</taxon>
        <taxon>Pseudomonadati</taxon>
        <taxon>Thermodesulfobacteriota</taxon>
        <taxon>Desulfobacteria</taxon>
        <taxon>Desulfobacterales</taxon>
        <taxon>Desulfatirhabdiaceae</taxon>
        <taxon>Desulfatirhabdium</taxon>
    </lineage>
</organism>
<gene>
    <name evidence="14" type="ORF">ENS29_09310</name>
</gene>
<feature type="binding site" evidence="12">
    <location>
        <position position="111"/>
    </location>
    <ligand>
        <name>K(+)</name>
        <dbReference type="ChEBI" id="CHEBI:29103"/>
    </ligand>
</feature>
<feature type="transmembrane region" description="Helical" evidence="13">
    <location>
        <begin position="136"/>
        <end position="161"/>
    </location>
</feature>
<evidence type="ECO:0000256" key="8">
    <source>
        <dbReference type="ARBA" id="ARBA00022958"/>
    </source>
</evidence>
<name>A0A7C4RST0_9BACT</name>
<sequence>MRWPYILRTIGALILCIGIGLFVPSAYALATGDSSLTALLQAVLVTLVLGLVLFLAFRRHEVPVLHHREGIAIVAIGWGMAGMVGALPFYFSGSCPSFVDAFFESVSGFTTTGASILTDIEAVPKGILLWRSLTHWLGGMGIIVLSLAILPFFGVGGMQLYKAEVPGPVPDKLRPRIRDTAKDLWSVYILFSLIETLLLLLGGMDLFESLCHTFGTMATGGFSTRNASIGHYQSLYIDTVITVFMFLAGINFSLHYLLLTGKPAALWKDPECRFYMGITLFFIGLCTFSIYGERYDDLGSAFRYAAFQVISILTTTGYATADFELWPALPHLILLISMFLGACAGSTGGGMKCMRIILLLKQAYREMMHLIHPKMISPIKFGGKVVSDEVIRSVWGFFLLYLGVFLTASLLLAAMHVDLVTSMAAVAACLGNIGPGIGSVGPTENYAHLHDMAKWLLAVCMLLGRLEIYTIIVLFVPEFWKK</sequence>
<feature type="binding site" evidence="12">
    <location>
        <position position="432"/>
    </location>
    <ligand>
        <name>K(+)</name>
        <dbReference type="ChEBI" id="CHEBI:29103"/>
    </ligand>
</feature>
<keyword evidence="10" id="KW-0406">Ion transport</keyword>
<evidence type="ECO:0000256" key="13">
    <source>
        <dbReference type="SAM" id="Phobius"/>
    </source>
</evidence>
<comment type="similarity">
    <text evidence="2">Belongs to the TrkH potassium transport family.</text>
</comment>
<keyword evidence="7 13" id="KW-0812">Transmembrane</keyword>
<keyword evidence="11 13" id="KW-0472">Membrane</keyword>
<evidence type="ECO:0000256" key="6">
    <source>
        <dbReference type="ARBA" id="ARBA00022538"/>
    </source>
</evidence>
<reference evidence="14" key="1">
    <citation type="journal article" date="2020" name="mSystems">
        <title>Genome- and Community-Level Interaction Insights into Carbon Utilization and Element Cycling Functions of Hydrothermarchaeota in Hydrothermal Sediment.</title>
        <authorList>
            <person name="Zhou Z."/>
            <person name="Liu Y."/>
            <person name="Xu W."/>
            <person name="Pan J."/>
            <person name="Luo Z.H."/>
            <person name="Li M."/>
        </authorList>
    </citation>
    <scope>NUCLEOTIDE SEQUENCE [LARGE SCALE GENOMIC DNA]</scope>
    <source>
        <strain evidence="14">SpSt-477</strain>
    </source>
</reference>
<feature type="transmembrane region" description="Helical" evidence="13">
    <location>
        <begin position="182"/>
        <end position="200"/>
    </location>
</feature>
<feature type="binding site" evidence="12">
    <location>
        <position position="112"/>
    </location>
    <ligand>
        <name>K(+)</name>
        <dbReference type="ChEBI" id="CHEBI:29103"/>
    </ligand>
</feature>
<evidence type="ECO:0000256" key="10">
    <source>
        <dbReference type="ARBA" id="ARBA00023065"/>
    </source>
</evidence>
<feature type="binding site" evidence="12">
    <location>
        <position position="315"/>
    </location>
    <ligand>
        <name>K(+)</name>
        <dbReference type="ChEBI" id="CHEBI:29103"/>
    </ligand>
</feature>
<evidence type="ECO:0000256" key="4">
    <source>
        <dbReference type="ARBA" id="ARBA00022475"/>
    </source>
</evidence>
<accession>A0A7C4RST0</accession>
<evidence type="ECO:0000256" key="11">
    <source>
        <dbReference type="ARBA" id="ARBA00023136"/>
    </source>
</evidence>
<evidence type="ECO:0000256" key="3">
    <source>
        <dbReference type="ARBA" id="ARBA00022448"/>
    </source>
</evidence>
<keyword evidence="6" id="KW-0633">Potassium transport</keyword>
<feature type="transmembrane region" description="Helical" evidence="13">
    <location>
        <begin position="394"/>
        <end position="415"/>
    </location>
</feature>
<dbReference type="GO" id="GO:0046872">
    <property type="term" value="F:metal ion binding"/>
    <property type="evidence" value="ECO:0007669"/>
    <property type="project" value="UniProtKB-KW"/>
</dbReference>
<feature type="transmembrane region" description="Helical" evidence="13">
    <location>
        <begin position="455"/>
        <end position="476"/>
    </location>
</feature>
<dbReference type="InterPro" id="IPR003445">
    <property type="entry name" value="Cat_transpt"/>
</dbReference>
<evidence type="ECO:0000256" key="5">
    <source>
        <dbReference type="ARBA" id="ARBA00022519"/>
    </source>
</evidence>
<evidence type="ECO:0000313" key="14">
    <source>
        <dbReference type="EMBL" id="HGU33038.1"/>
    </source>
</evidence>
<protein>
    <submittedName>
        <fullName evidence="14">TrkH family potassium uptake protein</fullName>
    </submittedName>
</protein>
<evidence type="ECO:0000256" key="12">
    <source>
        <dbReference type="PIRSR" id="PIRSR006247-1"/>
    </source>
</evidence>
<evidence type="ECO:0000256" key="2">
    <source>
        <dbReference type="ARBA" id="ARBA00009137"/>
    </source>
</evidence>
<dbReference type="Pfam" id="PF02386">
    <property type="entry name" value="TrkH"/>
    <property type="match status" value="1"/>
</dbReference>
<evidence type="ECO:0000256" key="1">
    <source>
        <dbReference type="ARBA" id="ARBA00004429"/>
    </source>
</evidence>
<dbReference type="NCBIfam" id="TIGR00933">
    <property type="entry name" value="2a38"/>
    <property type="match status" value="1"/>
</dbReference>
<comment type="caution">
    <text evidence="14">The sequence shown here is derived from an EMBL/GenBank/DDBJ whole genome shotgun (WGS) entry which is preliminary data.</text>
</comment>
<keyword evidence="12" id="KW-0479">Metal-binding</keyword>
<evidence type="ECO:0000256" key="7">
    <source>
        <dbReference type="ARBA" id="ARBA00022692"/>
    </source>
</evidence>
<feature type="transmembrane region" description="Helical" evidence="13">
    <location>
        <begin position="333"/>
        <end position="358"/>
    </location>
</feature>
<feature type="transmembrane region" description="Helical" evidence="13">
    <location>
        <begin position="235"/>
        <end position="254"/>
    </location>
</feature>
<dbReference type="EMBL" id="DSUH01000219">
    <property type="protein sequence ID" value="HGU33038.1"/>
    <property type="molecule type" value="Genomic_DNA"/>
</dbReference>
<evidence type="ECO:0000256" key="9">
    <source>
        <dbReference type="ARBA" id="ARBA00022989"/>
    </source>
</evidence>